<name>A0A8K0URY4_9AGAR</name>
<comment type="caution">
    <text evidence="6">The sequence shown here is derived from an EMBL/GenBank/DDBJ whole genome shotgun (WGS) entry which is preliminary data.</text>
</comment>
<keyword evidence="7" id="KW-1185">Reference proteome</keyword>
<gene>
    <name evidence="6" type="ORF">BXZ70DRAFT_47761</name>
</gene>
<dbReference type="SUPFAM" id="SSF144232">
    <property type="entry name" value="HIT/MYND zinc finger-like"/>
    <property type="match status" value="1"/>
</dbReference>
<dbReference type="Gene3D" id="6.10.140.2220">
    <property type="match status" value="1"/>
</dbReference>
<dbReference type="InterPro" id="IPR002893">
    <property type="entry name" value="Znf_MYND"/>
</dbReference>
<accession>A0A8K0URY4</accession>
<protein>
    <recommendedName>
        <fullName evidence="5">MYND-type domain-containing protein</fullName>
    </recommendedName>
</protein>
<dbReference type="PROSITE" id="PS50865">
    <property type="entry name" value="ZF_MYND_2"/>
    <property type="match status" value="1"/>
</dbReference>
<evidence type="ECO:0000256" key="3">
    <source>
        <dbReference type="ARBA" id="ARBA00022833"/>
    </source>
</evidence>
<sequence>MAVKILRKNPHPDFLTPYIKRKGSPPHPVAEAIGPEWFRTEGGGAAHYRAHLWMCVYCSNNDLQVKLSWCSKCRSVRYCSKDCQRADWKQHKPTCQHHVSRGEAFLALKRLDPVAGAKAEALHMFLSISRDPNFAMIQGPINALGLHHDPSRGREYIVISELGSAPDEGLKSSSADYLQRLRIVRCGVFKIADVRQHVMETSQIDLDAHARDTERAFEEQVARSKVRLSWEKLVPYYMLFCGPDYMQGYQWRTNAISVESLSTNRYDRHWRKGMNRDGKEPDSLILPCGALDAEMDFVQ</sequence>
<dbReference type="EMBL" id="JAEVFJ010000010">
    <property type="protein sequence ID" value="KAH8102025.1"/>
    <property type="molecule type" value="Genomic_DNA"/>
</dbReference>
<dbReference type="InterPro" id="IPR024119">
    <property type="entry name" value="TF_DEAF-1"/>
</dbReference>
<evidence type="ECO:0000313" key="6">
    <source>
        <dbReference type="EMBL" id="KAH8102025.1"/>
    </source>
</evidence>
<evidence type="ECO:0000256" key="4">
    <source>
        <dbReference type="PROSITE-ProRule" id="PRU00134"/>
    </source>
</evidence>
<proteinExistence type="predicted"/>
<keyword evidence="2 4" id="KW-0863">Zinc-finger</keyword>
<dbReference type="GO" id="GO:0000981">
    <property type="term" value="F:DNA-binding transcription factor activity, RNA polymerase II-specific"/>
    <property type="evidence" value="ECO:0007669"/>
    <property type="project" value="TreeGrafter"/>
</dbReference>
<organism evidence="6 7">
    <name type="scientific">Cristinia sonorae</name>
    <dbReference type="NCBI Taxonomy" id="1940300"/>
    <lineage>
        <taxon>Eukaryota</taxon>
        <taxon>Fungi</taxon>
        <taxon>Dikarya</taxon>
        <taxon>Basidiomycota</taxon>
        <taxon>Agaricomycotina</taxon>
        <taxon>Agaricomycetes</taxon>
        <taxon>Agaricomycetidae</taxon>
        <taxon>Agaricales</taxon>
        <taxon>Pleurotineae</taxon>
        <taxon>Stephanosporaceae</taxon>
        <taxon>Cristinia</taxon>
    </lineage>
</organism>
<evidence type="ECO:0000256" key="2">
    <source>
        <dbReference type="ARBA" id="ARBA00022771"/>
    </source>
</evidence>
<dbReference type="Pfam" id="PF01753">
    <property type="entry name" value="zf-MYND"/>
    <property type="match status" value="1"/>
</dbReference>
<dbReference type="OrthoDB" id="549788at2759"/>
<dbReference type="GO" id="GO:0008270">
    <property type="term" value="F:zinc ion binding"/>
    <property type="evidence" value="ECO:0007669"/>
    <property type="project" value="UniProtKB-KW"/>
</dbReference>
<dbReference type="Proteomes" id="UP000813824">
    <property type="component" value="Unassembled WGS sequence"/>
</dbReference>
<keyword evidence="3" id="KW-0862">Zinc</keyword>
<keyword evidence="1" id="KW-0479">Metal-binding</keyword>
<evidence type="ECO:0000259" key="5">
    <source>
        <dbReference type="PROSITE" id="PS50865"/>
    </source>
</evidence>
<dbReference type="PANTHER" id="PTHR10237">
    <property type="entry name" value="DEFORMED EPIDERMAL AUTOREGULATORY FACTOR 1 HOMOLOG SUPPRESSIN"/>
    <property type="match status" value="1"/>
</dbReference>
<dbReference type="AlphaFoldDB" id="A0A8K0URY4"/>
<evidence type="ECO:0000313" key="7">
    <source>
        <dbReference type="Proteomes" id="UP000813824"/>
    </source>
</evidence>
<reference evidence="6" key="1">
    <citation type="journal article" date="2021" name="New Phytol.">
        <title>Evolutionary innovations through gain and loss of genes in the ectomycorrhizal Boletales.</title>
        <authorList>
            <person name="Wu G."/>
            <person name="Miyauchi S."/>
            <person name="Morin E."/>
            <person name="Kuo A."/>
            <person name="Drula E."/>
            <person name="Varga T."/>
            <person name="Kohler A."/>
            <person name="Feng B."/>
            <person name="Cao Y."/>
            <person name="Lipzen A."/>
            <person name="Daum C."/>
            <person name="Hundley H."/>
            <person name="Pangilinan J."/>
            <person name="Johnson J."/>
            <person name="Barry K."/>
            <person name="LaButti K."/>
            <person name="Ng V."/>
            <person name="Ahrendt S."/>
            <person name="Min B."/>
            <person name="Choi I.G."/>
            <person name="Park H."/>
            <person name="Plett J.M."/>
            <person name="Magnuson J."/>
            <person name="Spatafora J.W."/>
            <person name="Nagy L.G."/>
            <person name="Henrissat B."/>
            <person name="Grigoriev I.V."/>
            <person name="Yang Z.L."/>
            <person name="Xu J."/>
            <person name="Martin F.M."/>
        </authorList>
    </citation>
    <scope>NUCLEOTIDE SEQUENCE</scope>
    <source>
        <strain evidence="6">KKN 215</strain>
    </source>
</reference>
<dbReference type="PANTHER" id="PTHR10237:SF14">
    <property type="entry name" value="MYND-TYPE DOMAIN-CONTAINING PROTEIN"/>
    <property type="match status" value="1"/>
</dbReference>
<dbReference type="GO" id="GO:0005634">
    <property type="term" value="C:nucleus"/>
    <property type="evidence" value="ECO:0007669"/>
    <property type="project" value="TreeGrafter"/>
</dbReference>
<feature type="domain" description="MYND-type" evidence="5">
    <location>
        <begin position="55"/>
        <end position="95"/>
    </location>
</feature>
<evidence type="ECO:0000256" key="1">
    <source>
        <dbReference type="ARBA" id="ARBA00022723"/>
    </source>
</evidence>